<name>A0AAX1EHS0_9GAMM</name>
<accession>A0AAX1EHS0</accession>
<dbReference type="GO" id="GO:0016758">
    <property type="term" value="F:hexosyltransferase activity"/>
    <property type="evidence" value="ECO:0007669"/>
    <property type="project" value="UniProtKB-ARBA"/>
</dbReference>
<feature type="domain" description="Glycosyltransferase 2-like" evidence="1">
    <location>
        <begin position="7"/>
        <end position="180"/>
    </location>
</feature>
<dbReference type="Pfam" id="PF00535">
    <property type="entry name" value="Glycos_transf_2"/>
    <property type="match status" value="1"/>
</dbReference>
<dbReference type="InterPro" id="IPR029044">
    <property type="entry name" value="Nucleotide-diphossugar_trans"/>
</dbReference>
<gene>
    <name evidence="2" type="ORF">E3983_09135</name>
</gene>
<dbReference type="PANTHER" id="PTHR22916">
    <property type="entry name" value="GLYCOSYLTRANSFERASE"/>
    <property type="match status" value="1"/>
</dbReference>
<proteinExistence type="predicted"/>
<organism evidence="2 3">
    <name type="scientific">Legionella israelensis</name>
    <dbReference type="NCBI Taxonomy" id="454"/>
    <lineage>
        <taxon>Bacteria</taxon>
        <taxon>Pseudomonadati</taxon>
        <taxon>Pseudomonadota</taxon>
        <taxon>Gammaproteobacteria</taxon>
        <taxon>Legionellales</taxon>
        <taxon>Legionellaceae</taxon>
        <taxon>Legionella</taxon>
    </lineage>
</organism>
<evidence type="ECO:0000259" key="1">
    <source>
        <dbReference type="Pfam" id="PF00535"/>
    </source>
</evidence>
<dbReference type="SUPFAM" id="SSF53448">
    <property type="entry name" value="Nucleotide-diphospho-sugar transferases"/>
    <property type="match status" value="1"/>
</dbReference>
<dbReference type="RefSeq" id="WP_135060730.1">
    <property type="nucleotide sequence ID" value="NZ_CP038254.1"/>
</dbReference>
<evidence type="ECO:0000313" key="3">
    <source>
        <dbReference type="Proteomes" id="UP000295517"/>
    </source>
</evidence>
<dbReference type="Gene3D" id="3.90.550.10">
    <property type="entry name" value="Spore Coat Polysaccharide Biosynthesis Protein SpsA, Chain A"/>
    <property type="match status" value="1"/>
</dbReference>
<sequence length="274" mass="32053">MSLPQVSIRIPAYNHERYITACLDSVLNDSYPNKELIIIDDGSTDGTAEVIRQWLEHNKPSFPVMFKARENRGLTKTINELVRACSGKYLVSLASDDFLLDGGIHTRVEYLEQHHNKWAVFADCIVVDEDNKLIYKSGLTELYSATLSKFLQEDDLLHEIINNWSVPGPVLMVRKDLYEHIGYYNEKFAIEDWDIYIRMASKKLLGFINYPVSAYRLHQHNTCRRKENFNWNHKQRLKIALCHLPGIPFKYKASMLRQIFISFYLSYIKRSLIE</sequence>
<protein>
    <submittedName>
        <fullName evidence="2">Glycosyltransferase</fullName>
    </submittedName>
</protein>
<dbReference type="EMBL" id="CP038254">
    <property type="protein sequence ID" value="QBR84510.1"/>
    <property type="molecule type" value="Genomic_DNA"/>
</dbReference>
<dbReference type="Proteomes" id="UP000295517">
    <property type="component" value="Chromosome"/>
</dbReference>
<dbReference type="InterPro" id="IPR001173">
    <property type="entry name" value="Glyco_trans_2-like"/>
</dbReference>
<dbReference type="AlphaFoldDB" id="A0AAX1EHS0"/>
<dbReference type="PANTHER" id="PTHR22916:SF3">
    <property type="entry name" value="UDP-GLCNAC:BETAGAL BETA-1,3-N-ACETYLGLUCOSAMINYLTRANSFERASE-LIKE PROTEIN 1"/>
    <property type="match status" value="1"/>
</dbReference>
<reference evidence="2 3" key="1">
    <citation type="submission" date="2019-03" db="EMBL/GenBank/DDBJ databases">
        <title>Diverse conjugative elements silence natural transformation in Legionella species.</title>
        <authorList>
            <person name="Durieux I."/>
            <person name="Ginevra C."/>
            <person name="Attaiech L."/>
            <person name="Picq K."/>
            <person name="Juan P.A."/>
            <person name="Jarraud S."/>
            <person name="Charpentier X."/>
        </authorList>
    </citation>
    <scope>NUCLEOTIDE SEQUENCE [LARGE SCALE GENOMIC DNA]</scope>
    <source>
        <strain evidence="2 3">HL-0427-4011</strain>
    </source>
</reference>
<evidence type="ECO:0000313" key="2">
    <source>
        <dbReference type="EMBL" id="QBR84510.1"/>
    </source>
</evidence>